<protein>
    <submittedName>
        <fullName evidence="1">Uncharacterized protein</fullName>
    </submittedName>
</protein>
<comment type="caution">
    <text evidence="1">The sequence shown here is derived from an EMBL/GenBank/DDBJ whole genome shotgun (WGS) entry which is preliminary data.</text>
</comment>
<reference evidence="1 2" key="1">
    <citation type="journal article" date="2021" name="Commun. Biol.">
        <title>Genomic insights into the host specific adaptation of the Pneumocystis genus.</title>
        <authorList>
            <person name="Cisse O.H."/>
            <person name="Ma L."/>
            <person name="Dekker J.P."/>
            <person name="Khil P.P."/>
            <person name="Youn J.-H."/>
            <person name="Brenchley J.M."/>
            <person name="Blair R."/>
            <person name="Pahar B."/>
            <person name="Chabe M."/>
            <person name="Van Rompay K.K.A."/>
            <person name="Keesler R."/>
            <person name="Sukura A."/>
            <person name="Hirsch V."/>
            <person name="Kutty G."/>
            <person name="Liu Y."/>
            <person name="Peng L."/>
            <person name="Chen J."/>
            <person name="Song J."/>
            <person name="Weissenbacher-Lang C."/>
            <person name="Xu J."/>
            <person name="Upham N.S."/>
            <person name="Stajich J.E."/>
            <person name="Cuomo C.A."/>
            <person name="Cushion M.T."/>
            <person name="Kovacs J.A."/>
        </authorList>
    </citation>
    <scope>NUCLEOTIDE SEQUENCE [LARGE SCALE GENOMIC DNA]</scope>
    <source>
        <strain evidence="1 2">RABM</strain>
    </source>
</reference>
<dbReference type="EMBL" id="JABTEG010000006">
    <property type="protein sequence ID" value="KAG4304813.1"/>
    <property type="molecule type" value="Genomic_DNA"/>
</dbReference>
<evidence type="ECO:0000313" key="2">
    <source>
        <dbReference type="Proteomes" id="UP000768646"/>
    </source>
</evidence>
<sequence>MKDLVKEASESLFSGSLDDHFEWFNHALTLTKLSPLFRFSKDSLSSHAREMAAAIRRSQQQMKQPPFFPADRREKQSSSSSFSSLCLSEMCFIACRWIWVPAQQQLGGCVWMVFEFTQADEDIKRNENVFSVTRAQGSSYACFLVSLNDEPKGKWGDFPLLISRVPGDLLHIVITYLTTRFDTWAAPFRLSTETLAHLLQIYILSVVPASEEAAKPLELTFSTKGIKGLKRITVGIRGQDAQVWKERESGFFEGLKKHLECQTAIDFNQLELCRIGCGGFIAAAEGKLKILKPIQQQVISEILKIEVNKGNMEIMAGAN</sequence>
<keyword evidence="2" id="KW-1185">Reference proteome</keyword>
<organism evidence="1 2">
    <name type="scientific">Pneumocystis oryctolagi</name>
    <dbReference type="NCBI Taxonomy" id="42067"/>
    <lineage>
        <taxon>Eukaryota</taxon>
        <taxon>Fungi</taxon>
        <taxon>Dikarya</taxon>
        <taxon>Ascomycota</taxon>
        <taxon>Taphrinomycotina</taxon>
        <taxon>Pneumocystomycetes</taxon>
        <taxon>Pneumocystaceae</taxon>
        <taxon>Pneumocystis</taxon>
    </lineage>
</organism>
<accession>A0ACB7CB75</accession>
<dbReference type="Proteomes" id="UP000768646">
    <property type="component" value="Unassembled WGS sequence"/>
</dbReference>
<name>A0ACB7CB75_9ASCO</name>
<evidence type="ECO:0000313" key="1">
    <source>
        <dbReference type="EMBL" id="KAG4304813.1"/>
    </source>
</evidence>
<gene>
    <name evidence="1" type="ORF">PORY_001866</name>
</gene>
<proteinExistence type="predicted"/>